<dbReference type="InterPro" id="IPR029058">
    <property type="entry name" value="AB_hydrolase_fold"/>
</dbReference>
<evidence type="ECO:0000256" key="1">
    <source>
        <dbReference type="SAM" id="MobiDB-lite"/>
    </source>
</evidence>
<sequence>MMAEFTFEGTSRTLQTPRGPLHYHEAGDGPPLLLLHGSGPGVSGWANFQGNLPVFAEHFRTLVLDFPGFGKSYSCEDNPMIAGLPAVLDFLDGMSLDSVPVVGNSMGGNIAAQLASRHPERVTRLVTIGGIGLPVFSPSPPEGIKLLVQFVEDPTRERLMTWMEAMVYDTSILTEEFVEMRWRAASDPAALADIKKLFNFRSLAAMRNRGTNAAEQVGALTKIQAPTLITFGRDDRVTPMDSSLVPMRLIPKCELHVFYDCGHWAMIERKDEFESVVLSYLLRDRKLAPVL</sequence>
<keyword evidence="3" id="KW-0378">Hydrolase</keyword>
<proteinExistence type="predicted"/>
<reference evidence="3 4" key="1">
    <citation type="submission" date="2023-10" db="EMBL/GenBank/DDBJ databases">
        <title>Development of a sustainable strategy for remediation of hydrocarbon-contaminated territories based on the waste exchange concept.</title>
        <authorList>
            <person name="Krivoruchko A."/>
        </authorList>
    </citation>
    <scope>NUCLEOTIDE SEQUENCE [LARGE SCALE GENOMIC DNA]</scope>
    <source>
        <strain evidence="3 4">IEGM 1203</strain>
    </source>
</reference>
<evidence type="ECO:0000313" key="4">
    <source>
        <dbReference type="Proteomes" id="UP001185927"/>
    </source>
</evidence>
<keyword evidence="4" id="KW-1185">Reference proteome</keyword>
<comment type="caution">
    <text evidence="3">The sequence shown here is derived from an EMBL/GenBank/DDBJ whole genome shotgun (WGS) entry which is preliminary data.</text>
</comment>
<feature type="region of interest" description="Disordered" evidence="1">
    <location>
        <begin position="1"/>
        <end position="22"/>
    </location>
</feature>
<dbReference type="SUPFAM" id="SSF53474">
    <property type="entry name" value="alpha/beta-Hydrolases"/>
    <property type="match status" value="1"/>
</dbReference>
<dbReference type="Gene3D" id="3.40.50.1820">
    <property type="entry name" value="alpha/beta hydrolase"/>
    <property type="match status" value="1"/>
</dbReference>
<feature type="domain" description="AB hydrolase-1" evidence="2">
    <location>
        <begin position="30"/>
        <end position="269"/>
    </location>
</feature>
<evidence type="ECO:0000313" key="3">
    <source>
        <dbReference type="EMBL" id="MDV6271496.1"/>
    </source>
</evidence>
<dbReference type="Proteomes" id="UP001185927">
    <property type="component" value="Unassembled WGS sequence"/>
</dbReference>
<protein>
    <submittedName>
        <fullName evidence="3">Alpha/beta hydrolase</fullName>
    </submittedName>
</protein>
<dbReference type="PANTHER" id="PTHR46438">
    <property type="entry name" value="ALPHA/BETA-HYDROLASES SUPERFAMILY PROTEIN"/>
    <property type="match status" value="1"/>
</dbReference>
<dbReference type="Pfam" id="PF00561">
    <property type="entry name" value="Abhydrolase_1"/>
    <property type="match status" value="1"/>
</dbReference>
<gene>
    <name evidence="3" type="ORF">R3Q16_33350</name>
</gene>
<dbReference type="EMBL" id="JAWLKB010000050">
    <property type="protein sequence ID" value="MDV6271496.1"/>
    <property type="molecule type" value="Genomic_DNA"/>
</dbReference>
<organism evidence="3 4">
    <name type="scientific">Rhodococcus globerulus</name>
    <dbReference type="NCBI Taxonomy" id="33008"/>
    <lineage>
        <taxon>Bacteria</taxon>
        <taxon>Bacillati</taxon>
        <taxon>Actinomycetota</taxon>
        <taxon>Actinomycetes</taxon>
        <taxon>Mycobacteriales</taxon>
        <taxon>Nocardiaceae</taxon>
        <taxon>Rhodococcus</taxon>
    </lineage>
</organism>
<name>A0ABU4C5F9_RHOGO</name>
<dbReference type="InterPro" id="IPR000073">
    <property type="entry name" value="AB_hydrolase_1"/>
</dbReference>
<dbReference type="PRINTS" id="PR00111">
    <property type="entry name" value="ABHYDROLASE"/>
</dbReference>
<evidence type="ECO:0000259" key="2">
    <source>
        <dbReference type="Pfam" id="PF00561"/>
    </source>
</evidence>
<accession>A0ABU4C5F9</accession>
<dbReference type="RefSeq" id="WP_165826344.1">
    <property type="nucleotide sequence ID" value="NZ_CEDU01000016.1"/>
</dbReference>
<dbReference type="PANTHER" id="PTHR46438:SF11">
    <property type="entry name" value="LIPASE-RELATED"/>
    <property type="match status" value="1"/>
</dbReference>
<dbReference type="GO" id="GO:0016787">
    <property type="term" value="F:hydrolase activity"/>
    <property type="evidence" value="ECO:0007669"/>
    <property type="project" value="UniProtKB-KW"/>
</dbReference>